<evidence type="ECO:0000313" key="3">
    <source>
        <dbReference type="Proteomes" id="UP000277300"/>
    </source>
</evidence>
<accession>A0A3F2RMK9</accession>
<dbReference type="AlphaFoldDB" id="A0A3F2RMK9"/>
<gene>
    <name evidence="2" type="ORF">BBP00_00005906</name>
</gene>
<evidence type="ECO:0000256" key="1">
    <source>
        <dbReference type="SAM" id="MobiDB-lite"/>
    </source>
</evidence>
<name>A0A3F2RMK9_9STRA</name>
<sequence>MAPEELDSADPERGAMAPPSADKPDDDPELLWVVAESSDDELAEAEVDLLVESEAADSDADEVALLDPDADAVSLLLLEETRDDAALAAALALEEATAEVAEAVEFEVGEVVAAETLATANAARTSHPKREEKFTSILSLCHDFGCLLEPKVQVPPEPSSGLVY</sequence>
<evidence type="ECO:0000313" key="2">
    <source>
        <dbReference type="EMBL" id="RLN60565.1"/>
    </source>
</evidence>
<proteinExistence type="predicted"/>
<comment type="caution">
    <text evidence="2">The sequence shown here is derived from an EMBL/GenBank/DDBJ whole genome shotgun (WGS) entry which is preliminary data.</text>
</comment>
<reference evidence="2 3" key="1">
    <citation type="submission" date="2018-07" db="EMBL/GenBank/DDBJ databases">
        <title>Genome sequencing of oomycete isolates from Chile give support for New Zealand origin for Phytophthora kernoviae and make available the first Nothophytophthora sp. genome.</title>
        <authorList>
            <person name="Studholme D.J."/>
            <person name="Sanfuentes E."/>
            <person name="Panda P."/>
            <person name="Hill R."/>
            <person name="Sambles C."/>
            <person name="Grant M."/>
            <person name="Williams N.M."/>
            <person name="Mcdougal R.L."/>
        </authorList>
    </citation>
    <scope>NUCLEOTIDE SEQUENCE [LARGE SCALE GENOMIC DNA]</scope>
    <source>
        <strain evidence="2">Chile6</strain>
    </source>
</reference>
<dbReference type="EMBL" id="MBDO02000185">
    <property type="protein sequence ID" value="RLN60565.1"/>
    <property type="molecule type" value="Genomic_DNA"/>
</dbReference>
<protein>
    <submittedName>
        <fullName evidence="2">Uncharacterized protein</fullName>
    </submittedName>
</protein>
<feature type="region of interest" description="Disordered" evidence="1">
    <location>
        <begin position="1"/>
        <end position="27"/>
    </location>
</feature>
<organism evidence="2 3">
    <name type="scientific">Phytophthora kernoviae</name>
    <dbReference type="NCBI Taxonomy" id="325452"/>
    <lineage>
        <taxon>Eukaryota</taxon>
        <taxon>Sar</taxon>
        <taxon>Stramenopiles</taxon>
        <taxon>Oomycota</taxon>
        <taxon>Peronosporomycetes</taxon>
        <taxon>Peronosporales</taxon>
        <taxon>Peronosporaceae</taxon>
        <taxon>Phytophthora</taxon>
    </lineage>
</organism>
<dbReference type="Proteomes" id="UP000277300">
    <property type="component" value="Unassembled WGS sequence"/>
</dbReference>